<sequence>MKNVYLSDKYFTSLDDFNKDLIAHKSNFFKDYQGFPFISLLNALSYNTDFNTKNYRWGKRYFNMDNKDFYWITSNENKKINKSFWNKDTFSYVSKEINAYFTDVNIKEHFLSCFKPHRKINFFYKLSKNEQNELKNYSTSLQNLYMVSDKTYGSSQQIGTDILLIDIDNYEDRHALETLNMFLDFVNLKINDLIFIEQNAFTGGIHTALKLPQVISNINFYPTLMKELQKNDIRIECNFINTILRFPLSFEYVAIQKDERILNYDEFIPTQFWENTFADYLNNLNDNVCNSNYLNDLILKTHNLQPVNIWENYWKTKKNLFKKNQSIVFNNEIYKIEKGKRYESMSKIIPYCKLQGMSLDETVNTIFDNNIDSKDLLKWSREKLKKNIEKFFNKCPEQAFTTIKNYNKSFISNLEKLPTITQDFLNNKTFNEWFTNRFIKFYMEERNKHNNSFNSFSTEKIEILNKQIPYFLKEIIGKMFYEINANKEFINEEFNAVLGFQISDTYLKALQEQSISDLELSGALAKTSLQYLKKALIKALSLTEIKYKNRTRNWMLGSCKSFRIKNTNDLYNLLNHLFRSCFNNIYNKEFRINKSELNNLLILYIQLVEKYDIVQYDEVNFIIEAIPKYET</sequence>
<reference evidence="1" key="1">
    <citation type="journal article" date="2021" name="Proc. Natl. Acad. Sci. U.S.A.">
        <title>A Catalog of Tens of Thousands of Viruses from Human Metagenomes Reveals Hidden Associations with Chronic Diseases.</title>
        <authorList>
            <person name="Tisza M.J."/>
            <person name="Buck C.B."/>
        </authorList>
    </citation>
    <scope>NUCLEOTIDE SEQUENCE</scope>
    <source>
        <strain evidence="1">CtWb16</strain>
    </source>
</reference>
<evidence type="ECO:0000313" key="1">
    <source>
        <dbReference type="EMBL" id="DAF56723.1"/>
    </source>
</evidence>
<organism evidence="1">
    <name type="scientific">Myoviridae sp. ctWb16</name>
    <dbReference type="NCBI Taxonomy" id="2827690"/>
    <lineage>
        <taxon>Viruses</taxon>
        <taxon>Duplodnaviria</taxon>
        <taxon>Heunggongvirae</taxon>
        <taxon>Uroviricota</taxon>
        <taxon>Caudoviricetes</taxon>
    </lineage>
</organism>
<name>A0A8S5T107_9CAUD</name>
<proteinExistence type="predicted"/>
<accession>A0A8S5T107</accession>
<dbReference type="EMBL" id="BK032721">
    <property type="protein sequence ID" value="DAF56723.1"/>
    <property type="molecule type" value="Genomic_DNA"/>
</dbReference>
<protein>
    <submittedName>
        <fullName evidence="1">Uncharacterized protein</fullName>
    </submittedName>
</protein>